<feature type="domain" description="CBS" evidence="4">
    <location>
        <begin position="277"/>
        <end position="330"/>
    </location>
</feature>
<gene>
    <name evidence="5" type="ORF">ACA1_248670</name>
</gene>
<dbReference type="GeneID" id="14918594"/>
<dbReference type="EMBL" id="KB007971">
    <property type="protein sequence ID" value="ELR17852.1"/>
    <property type="molecule type" value="Genomic_DNA"/>
</dbReference>
<protein>
    <submittedName>
        <fullName evidence="5">CBS domain containing protein</fullName>
    </submittedName>
</protein>
<feature type="domain" description="CBS" evidence="4">
    <location>
        <begin position="123"/>
        <end position="185"/>
    </location>
</feature>
<name>L8GY23_ACACF</name>
<feature type="domain" description="CBS" evidence="4">
    <location>
        <begin position="200"/>
        <end position="258"/>
    </location>
</feature>
<dbReference type="KEGG" id="acan:ACA1_248670"/>
<feature type="domain" description="CBS" evidence="4">
    <location>
        <begin position="23"/>
        <end position="83"/>
    </location>
</feature>
<sequence>MTQTTPENAAWKEFLLSTRSGDLVPADFKLIFVPSTAVIPEVIKVLVKNNISSVPVMDVETNQFSGLIDMIGLTPLLADLLTLVVATAEAKELVDVLCRNQVDWETFIQTELQVFRDQTIADMTNISERNPWAPVWEGFPLSSLLDMFSKNVNLHRVPIIDGDGNVVGLVSQSRVLEFLHKNIDKFPDADITVDSFWKPGHQPLVSVPIQEDAIVAFKQMFDFRVSGLPVVDSDNKIVGSISASDLKGSTEETLFSDVKRPLKDYLANCSRYFKRDPSSKPITCTINDTLKGVMAKLIEHRIHRIFITDDDNTLEGVLSLCDVISVLSGP</sequence>
<proteinExistence type="predicted"/>
<dbReference type="STRING" id="1257118.L8GY23"/>
<dbReference type="SMART" id="SM00116">
    <property type="entry name" value="CBS"/>
    <property type="match status" value="4"/>
</dbReference>
<dbReference type="AlphaFoldDB" id="L8GY23"/>
<dbReference type="OMA" id="MSIITCR"/>
<dbReference type="InterPro" id="IPR046342">
    <property type="entry name" value="CBS_dom_sf"/>
</dbReference>
<dbReference type="SUPFAM" id="SSF54631">
    <property type="entry name" value="CBS-domain pair"/>
    <property type="match status" value="2"/>
</dbReference>
<evidence type="ECO:0000256" key="1">
    <source>
        <dbReference type="ARBA" id="ARBA00022737"/>
    </source>
</evidence>
<evidence type="ECO:0000256" key="3">
    <source>
        <dbReference type="PROSITE-ProRule" id="PRU00703"/>
    </source>
</evidence>
<evidence type="ECO:0000256" key="2">
    <source>
        <dbReference type="ARBA" id="ARBA00023122"/>
    </source>
</evidence>
<keyword evidence="2 3" id="KW-0129">CBS domain</keyword>
<reference evidence="5 6" key="1">
    <citation type="journal article" date="2013" name="Genome Biol.">
        <title>Genome of Acanthamoeba castellanii highlights extensive lateral gene transfer and early evolution of tyrosine kinase signaling.</title>
        <authorList>
            <person name="Clarke M."/>
            <person name="Lohan A.J."/>
            <person name="Liu B."/>
            <person name="Lagkouvardos I."/>
            <person name="Roy S."/>
            <person name="Zafar N."/>
            <person name="Bertelli C."/>
            <person name="Schilde C."/>
            <person name="Kianianmomeni A."/>
            <person name="Burglin T.R."/>
            <person name="Frech C."/>
            <person name="Turcotte B."/>
            <person name="Kopec K.O."/>
            <person name="Synnott J.M."/>
            <person name="Choo C."/>
            <person name="Paponov I."/>
            <person name="Finkler A."/>
            <person name="Soon Heng Tan C."/>
            <person name="Hutchins A.P."/>
            <person name="Weinmeier T."/>
            <person name="Rattei T."/>
            <person name="Chu J.S."/>
            <person name="Gimenez G."/>
            <person name="Irimia M."/>
            <person name="Rigden D.J."/>
            <person name="Fitzpatrick D.A."/>
            <person name="Lorenzo-Morales J."/>
            <person name="Bateman A."/>
            <person name="Chiu C.H."/>
            <person name="Tang P."/>
            <person name="Hegemann P."/>
            <person name="Fromm H."/>
            <person name="Raoult D."/>
            <person name="Greub G."/>
            <person name="Miranda-Saavedra D."/>
            <person name="Chen N."/>
            <person name="Nash P."/>
            <person name="Ginger M.L."/>
            <person name="Horn M."/>
            <person name="Schaap P."/>
            <person name="Caler L."/>
            <person name="Loftus B."/>
        </authorList>
    </citation>
    <scope>NUCLEOTIDE SEQUENCE [LARGE SCALE GENOMIC DNA]</scope>
    <source>
        <strain evidence="5 6">Neff</strain>
    </source>
</reference>
<dbReference type="RefSeq" id="XP_004339865.1">
    <property type="nucleotide sequence ID" value="XM_004339817.1"/>
</dbReference>
<dbReference type="VEuPathDB" id="AmoebaDB:ACA1_248670"/>
<accession>L8GY23</accession>
<evidence type="ECO:0000313" key="6">
    <source>
        <dbReference type="Proteomes" id="UP000011083"/>
    </source>
</evidence>
<dbReference type="OrthoDB" id="449052at2759"/>
<dbReference type="Proteomes" id="UP000011083">
    <property type="component" value="Unassembled WGS sequence"/>
</dbReference>
<dbReference type="PROSITE" id="PS51371">
    <property type="entry name" value="CBS"/>
    <property type="match status" value="4"/>
</dbReference>
<evidence type="ECO:0000259" key="4">
    <source>
        <dbReference type="PROSITE" id="PS51371"/>
    </source>
</evidence>
<dbReference type="Gene3D" id="3.10.580.10">
    <property type="entry name" value="CBS-domain"/>
    <property type="match status" value="2"/>
</dbReference>
<dbReference type="InterPro" id="IPR000644">
    <property type="entry name" value="CBS_dom"/>
</dbReference>
<organism evidence="5 6">
    <name type="scientific">Acanthamoeba castellanii (strain ATCC 30010 / Neff)</name>
    <dbReference type="NCBI Taxonomy" id="1257118"/>
    <lineage>
        <taxon>Eukaryota</taxon>
        <taxon>Amoebozoa</taxon>
        <taxon>Discosea</taxon>
        <taxon>Longamoebia</taxon>
        <taxon>Centramoebida</taxon>
        <taxon>Acanthamoebidae</taxon>
        <taxon>Acanthamoeba</taxon>
    </lineage>
</organism>
<evidence type="ECO:0000313" key="5">
    <source>
        <dbReference type="EMBL" id="ELR17852.1"/>
    </source>
</evidence>
<dbReference type="CDD" id="cd02205">
    <property type="entry name" value="CBS_pair_SF"/>
    <property type="match status" value="2"/>
</dbReference>
<keyword evidence="6" id="KW-1185">Reference proteome</keyword>
<dbReference type="InterPro" id="IPR050511">
    <property type="entry name" value="AMPK_gamma/SDS23_families"/>
</dbReference>
<dbReference type="Pfam" id="PF00571">
    <property type="entry name" value="CBS"/>
    <property type="match status" value="4"/>
</dbReference>
<keyword evidence="1" id="KW-0677">Repeat</keyword>
<dbReference type="PANTHER" id="PTHR13780">
    <property type="entry name" value="AMP-ACTIVATED PROTEIN KINASE, GAMMA REGULATORY SUBUNIT"/>
    <property type="match status" value="1"/>
</dbReference>